<keyword evidence="3" id="KW-1185">Reference proteome</keyword>
<gene>
    <name evidence="2" type="ORF">SEMRO_126_G060500.1</name>
</gene>
<dbReference type="AlphaFoldDB" id="A0A9N8DG01"/>
<evidence type="ECO:0000313" key="2">
    <source>
        <dbReference type="EMBL" id="CAB9502057.1"/>
    </source>
</evidence>
<accession>A0A9N8DG01</accession>
<evidence type="ECO:0000256" key="1">
    <source>
        <dbReference type="SAM" id="MobiDB-lite"/>
    </source>
</evidence>
<reference evidence="2" key="1">
    <citation type="submission" date="2020-06" db="EMBL/GenBank/DDBJ databases">
        <authorList>
            <consortium name="Plant Systems Biology data submission"/>
        </authorList>
    </citation>
    <scope>NUCLEOTIDE SEQUENCE</scope>
    <source>
        <strain evidence="2">D6</strain>
    </source>
</reference>
<feature type="region of interest" description="Disordered" evidence="1">
    <location>
        <begin position="625"/>
        <end position="657"/>
    </location>
</feature>
<organism evidence="2 3">
    <name type="scientific">Seminavis robusta</name>
    <dbReference type="NCBI Taxonomy" id="568900"/>
    <lineage>
        <taxon>Eukaryota</taxon>
        <taxon>Sar</taxon>
        <taxon>Stramenopiles</taxon>
        <taxon>Ochrophyta</taxon>
        <taxon>Bacillariophyta</taxon>
        <taxon>Bacillariophyceae</taxon>
        <taxon>Bacillariophycidae</taxon>
        <taxon>Naviculales</taxon>
        <taxon>Naviculaceae</taxon>
        <taxon>Seminavis</taxon>
    </lineage>
</organism>
<name>A0A9N8DG01_9STRA</name>
<dbReference type="Proteomes" id="UP001153069">
    <property type="component" value="Unassembled WGS sequence"/>
</dbReference>
<protein>
    <submittedName>
        <fullName evidence="2">Uncharacterized protein</fullName>
    </submittedName>
</protein>
<comment type="caution">
    <text evidence="2">The sequence shown here is derived from an EMBL/GenBank/DDBJ whole genome shotgun (WGS) entry which is preliminary data.</text>
</comment>
<evidence type="ECO:0000313" key="3">
    <source>
        <dbReference type="Proteomes" id="UP001153069"/>
    </source>
</evidence>
<dbReference type="OrthoDB" id="56443at2759"/>
<proteinExistence type="predicted"/>
<dbReference type="EMBL" id="CAICTM010000125">
    <property type="protein sequence ID" value="CAB9502057.1"/>
    <property type="molecule type" value="Genomic_DNA"/>
</dbReference>
<sequence length="722" mass="80596">MTLSLMRIANRLDGNAPQFCFPVAFYEDGRESYSNLARTIYDNSSPSTKPVQPFLQGLLDGKYHMMVVSACHDGEVIDAQCLVVEYSGISVYAKNEILIDDICERILPDADHRELSLAIQDASTRKQPEILLLDKVRRCSLAVRLVLSNEDIGDGDEIDRTLYAGIQLYQRGSTQVLVGRLPFTSTLFVPSTAEVKVRCYACRPFTADDLKLNIAVSGQRTAASKYPCPICIASSDQFNQCVHGLKAPLREGPNHNNRLYNKFVEVAGGRASKVAADSSAASMSIKGKAKSVVSRPLLLTPPLQNTAGSMHVCQGIMTHLTRRTFDLLEQIDRKADWFRKLKGVVKDASDTTEIKDKIKDMHQKDRALYKQKEAASKWSNVPSQVERAAILQAEREQHCIQSGMAAWAAVQKAATELSSNGNQFIKDSGSKPEGEASYLLYQSFCVDGGVRFNVEHSGLELTNANGIKVLSKYEVIAKRVEEAYAFGEETHLQSEVKTVMAMWRSLAKLLLELSAILKRQSKLSTEEIARLKHCSIEYGRQWTTMIEGKETVFNKLHTLIAHLASFAEEHGTIGLVNEESFEATHPRAQTISSHLRSMVSTEGKVQKTVQRFSLGLNSEYQTEKTALQDNRKKGPRKLANGSKYKVAHQTRQHDDAPICNPTEESLLPKGLAFVDTNRAIVKIEWLDYYNYLVCGRVPSSWRKPFNEDEDIGAVFKVKSEFV</sequence>